<dbReference type="InterPro" id="IPR002110">
    <property type="entry name" value="Ankyrin_rpt"/>
</dbReference>
<dbReference type="InterPro" id="IPR054471">
    <property type="entry name" value="GPIID_WHD"/>
</dbReference>
<dbReference type="GO" id="GO:0045944">
    <property type="term" value="P:positive regulation of transcription by RNA polymerase II"/>
    <property type="evidence" value="ECO:0007669"/>
    <property type="project" value="TreeGrafter"/>
</dbReference>
<sequence length="966" mass="106139">MTDPFSVAGSAVGIISLGIQVTQSLFDYYTAVKSQHSDISHTAERLESLLELLERLRNHIQDRRFRADEEESIRRIESLIQECEECIRELQGETDKFKKTPVTTIQSAVKATARRAAYPFRRSTLEKLDEDITEVTDRLKLAIQVLQHEVIDRAQDDVRDIKALVELVRSSQLSSELQSWLKAPDATINFNEACKKKHPRTGLWLVHGDVFHDWLRSARSFLWLRGFAGCGKSVLCSTAIQYAFRHRRSHPRTGIAFFFFTFNDESKQDASALFRALILQLSMQLDNHNDLSRLHGSYRHASPPDEALLGCLHQLARAFQDVYILVDALDESPRNKHREVMLQVIKDMRGWEEPGLHLLLTSRNEVDIREELEAMPEETIEMKNIEVDRDVAIFVAQNLQDNRRYRKWQRYSDRIEKALTEQADGVFRWVECQFKALAACPANQHLLDRLLQSLPQSLDDTYARMLRNIAPELREYAQQMLNILCCAIRPLTDLELIDALAVELGDQPRYDITRKFKDVHDLEAICPGFIETSMDVGMEATVRIAHFSVQEYLESKRVLHHQDLALFHVRKPVAHIDMLFQDTQDSFSNWVNIWNIDESDGKLSYSRIPSSIYYASHLGLTGVIGELFNQKADVNAQGGRYGTALQAASTRGYKEIVELLLSSGADVNAQGGYYGTALQAASTRGHQETVELLLSSGADVNAQGGPYGTALQAASTRGHQETVKLLLSNGADVNAQGGPYGTALQAASSGGQKEIVELLLSNGADVNAQGGDYGTALQAASSLGRKEIVEVLLSNGADVNAQGGCYGTALQAASPGGHKEIVEVLLSNGADVNAQGGFYGTALQAASPGGHKEIVEVLLSNGADVNAQGGFYGTALQAASPGGHKEIVEVLLSNGADVNAQGGDYGTALQAASSLGRKEIVEVLLSNGADVNAQGGEFGTALQAASSGGHKEIVELLLSNGARFNV</sequence>
<dbReference type="EMBL" id="CAUWAG010000007">
    <property type="protein sequence ID" value="CAJ2505622.1"/>
    <property type="molecule type" value="Genomic_DNA"/>
</dbReference>
<comment type="caution">
    <text evidence="7">The sequence shown here is derived from an EMBL/GenBank/DDBJ whole genome shotgun (WGS) entry which is preliminary data.</text>
</comment>
<dbReference type="SUPFAM" id="SSF52540">
    <property type="entry name" value="P-loop containing nucleoside triphosphate hydrolases"/>
    <property type="match status" value="1"/>
</dbReference>
<feature type="repeat" description="ANK" evidence="3">
    <location>
        <begin position="808"/>
        <end position="837"/>
    </location>
</feature>
<dbReference type="GO" id="GO:0000976">
    <property type="term" value="F:transcription cis-regulatory region binding"/>
    <property type="evidence" value="ECO:0007669"/>
    <property type="project" value="TreeGrafter"/>
</dbReference>
<feature type="repeat" description="ANK" evidence="3">
    <location>
        <begin position="841"/>
        <end position="870"/>
    </location>
</feature>
<dbReference type="Pfam" id="PF22939">
    <property type="entry name" value="WHD_GPIID"/>
    <property type="match status" value="1"/>
</dbReference>
<keyword evidence="1" id="KW-0677">Repeat</keyword>
<proteinExistence type="predicted"/>
<organism evidence="7 8">
    <name type="scientific">Anthostomella pinea</name>
    <dbReference type="NCBI Taxonomy" id="933095"/>
    <lineage>
        <taxon>Eukaryota</taxon>
        <taxon>Fungi</taxon>
        <taxon>Dikarya</taxon>
        <taxon>Ascomycota</taxon>
        <taxon>Pezizomycotina</taxon>
        <taxon>Sordariomycetes</taxon>
        <taxon>Xylariomycetidae</taxon>
        <taxon>Xylariales</taxon>
        <taxon>Xylariaceae</taxon>
        <taxon>Anthostomella</taxon>
    </lineage>
</organism>
<feature type="domain" description="GPI inositol-deacylase winged helix" evidence="5">
    <location>
        <begin position="472"/>
        <end position="556"/>
    </location>
</feature>
<dbReference type="PRINTS" id="PR01415">
    <property type="entry name" value="ANKYRIN"/>
</dbReference>
<dbReference type="Pfam" id="PF24883">
    <property type="entry name" value="NPHP3_N"/>
    <property type="match status" value="1"/>
</dbReference>
<feature type="repeat" description="ANK" evidence="3">
    <location>
        <begin position="640"/>
        <end position="672"/>
    </location>
</feature>
<gene>
    <name evidence="7" type="ORF">KHLLAP_LOCUS6090</name>
</gene>
<feature type="repeat" description="ANK" evidence="3">
    <location>
        <begin position="709"/>
        <end position="738"/>
    </location>
</feature>
<dbReference type="Proteomes" id="UP001295740">
    <property type="component" value="Unassembled WGS sequence"/>
</dbReference>
<feature type="repeat" description="ANK" evidence="3">
    <location>
        <begin position="673"/>
        <end position="705"/>
    </location>
</feature>
<dbReference type="InterPro" id="IPR050663">
    <property type="entry name" value="Ankyrin-SOCS_Box"/>
</dbReference>
<dbReference type="Pfam" id="PF00023">
    <property type="entry name" value="Ank"/>
    <property type="match status" value="2"/>
</dbReference>
<protein>
    <submittedName>
        <fullName evidence="7">Uu.00g130160.m01.CDS01</fullName>
    </submittedName>
</protein>
<dbReference type="PROSITE" id="PS50297">
    <property type="entry name" value="ANK_REP_REGION"/>
    <property type="match status" value="10"/>
</dbReference>
<evidence type="ECO:0000256" key="3">
    <source>
        <dbReference type="PROSITE-ProRule" id="PRU00023"/>
    </source>
</evidence>
<dbReference type="PROSITE" id="PS50088">
    <property type="entry name" value="ANK_REPEAT"/>
    <property type="match status" value="10"/>
</dbReference>
<feature type="repeat" description="ANK" evidence="3">
    <location>
        <begin position="772"/>
        <end position="804"/>
    </location>
</feature>
<reference evidence="7" key="1">
    <citation type="submission" date="2023-10" db="EMBL/GenBank/DDBJ databases">
        <authorList>
            <person name="Hackl T."/>
        </authorList>
    </citation>
    <scope>NUCLEOTIDE SEQUENCE</scope>
</reference>
<feature type="repeat" description="ANK" evidence="3">
    <location>
        <begin position="742"/>
        <end position="771"/>
    </location>
</feature>
<feature type="domain" description="Nephrocystin 3-like N-terminal" evidence="6">
    <location>
        <begin position="201"/>
        <end position="363"/>
    </location>
</feature>
<keyword evidence="8" id="KW-1185">Reference proteome</keyword>
<feature type="repeat" description="ANK" evidence="3">
    <location>
        <begin position="937"/>
        <end position="966"/>
    </location>
</feature>
<dbReference type="PANTHER" id="PTHR24193:SF121">
    <property type="entry name" value="ADA2A-CONTAINING COMPLEX COMPONENT 3, ISOFORM D"/>
    <property type="match status" value="1"/>
</dbReference>
<keyword evidence="2 3" id="KW-0040">ANK repeat</keyword>
<dbReference type="InterPro" id="IPR056884">
    <property type="entry name" value="NPHP3-like_N"/>
</dbReference>
<evidence type="ECO:0000313" key="8">
    <source>
        <dbReference type="Proteomes" id="UP001295740"/>
    </source>
</evidence>
<dbReference type="SMART" id="SM00248">
    <property type="entry name" value="ANK"/>
    <property type="match status" value="11"/>
</dbReference>
<dbReference type="PANTHER" id="PTHR24193">
    <property type="entry name" value="ANKYRIN REPEAT PROTEIN"/>
    <property type="match status" value="1"/>
</dbReference>
<dbReference type="GO" id="GO:0005634">
    <property type="term" value="C:nucleus"/>
    <property type="evidence" value="ECO:0007669"/>
    <property type="project" value="TreeGrafter"/>
</dbReference>
<accession>A0AAI8VIQ5</accession>
<keyword evidence="4" id="KW-0175">Coiled coil</keyword>
<feature type="coiled-coil region" evidence="4">
    <location>
        <begin position="39"/>
        <end position="96"/>
    </location>
</feature>
<evidence type="ECO:0000259" key="6">
    <source>
        <dbReference type="Pfam" id="PF24883"/>
    </source>
</evidence>
<feature type="repeat" description="ANK" evidence="3">
    <location>
        <begin position="874"/>
        <end position="903"/>
    </location>
</feature>
<dbReference type="AlphaFoldDB" id="A0AAI8VIQ5"/>
<dbReference type="Gene3D" id="1.25.40.20">
    <property type="entry name" value="Ankyrin repeat-containing domain"/>
    <property type="match status" value="2"/>
</dbReference>
<name>A0AAI8VIQ5_9PEZI</name>
<evidence type="ECO:0000256" key="4">
    <source>
        <dbReference type="SAM" id="Coils"/>
    </source>
</evidence>
<dbReference type="InterPro" id="IPR036770">
    <property type="entry name" value="Ankyrin_rpt-contain_sf"/>
</dbReference>
<dbReference type="InterPro" id="IPR027417">
    <property type="entry name" value="P-loop_NTPase"/>
</dbReference>
<dbReference type="Pfam" id="PF12796">
    <property type="entry name" value="Ank_2"/>
    <property type="match status" value="3"/>
</dbReference>
<evidence type="ECO:0000313" key="7">
    <source>
        <dbReference type="EMBL" id="CAJ2505622.1"/>
    </source>
</evidence>
<evidence type="ECO:0000256" key="1">
    <source>
        <dbReference type="ARBA" id="ARBA00022737"/>
    </source>
</evidence>
<evidence type="ECO:0000259" key="5">
    <source>
        <dbReference type="Pfam" id="PF22939"/>
    </source>
</evidence>
<evidence type="ECO:0000256" key="2">
    <source>
        <dbReference type="ARBA" id="ARBA00023043"/>
    </source>
</evidence>
<dbReference type="Gene3D" id="3.40.50.300">
    <property type="entry name" value="P-loop containing nucleotide triphosphate hydrolases"/>
    <property type="match status" value="1"/>
</dbReference>
<dbReference type="SUPFAM" id="SSF48403">
    <property type="entry name" value="Ankyrin repeat"/>
    <property type="match status" value="1"/>
</dbReference>
<feature type="repeat" description="ANK" evidence="3">
    <location>
        <begin position="904"/>
        <end position="936"/>
    </location>
</feature>